<dbReference type="PANTHER" id="PTHR10655:SF17">
    <property type="entry name" value="LYSOPHOSPHOLIPASE-LIKE PROTEIN 1"/>
    <property type="match status" value="1"/>
</dbReference>
<proteinExistence type="inferred from homology"/>
<protein>
    <submittedName>
        <fullName evidence="4">Carboxylesterase</fullName>
    </submittedName>
</protein>
<dbReference type="GO" id="GO:0016787">
    <property type="term" value="F:hydrolase activity"/>
    <property type="evidence" value="ECO:0007669"/>
    <property type="project" value="UniProtKB-KW"/>
</dbReference>
<evidence type="ECO:0000313" key="4">
    <source>
        <dbReference type="EMBL" id="QFI38956.1"/>
    </source>
</evidence>
<keyword evidence="2" id="KW-0378">Hydrolase</keyword>
<comment type="similarity">
    <text evidence="1">Belongs to the AB hydrolase superfamily. AB hydrolase 2 family.</text>
</comment>
<evidence type="ECO:0000259" key="3">
    <source>
        <dbReference type="Pfam" id="PF02230"/>
    </source>
</evidence>
<dbReference type="OrthoDB" id="9801763at2"/>
<dbReference type="RefSeq" id="WP_019441599.1">
    <property type="nucleotide sequence ID" value="NZ_ALOE01000019.1"/>
</dbReference>
<dbReference type="EMBL" id="CP044399">
    <property type="protein sequence ID" value="QFI38956.1"/>
    <property type="molecule type" value="Genomic_DNA"/>
</dbReference>
<dbReference type="InterPro" id="IPR050565">
    <property type="entry name" value="LYPA1-2/EST-like"/>
</dbReference>
<dbReference type="Gene3D" id="3.40.50.1820">
    <property type="entry name" value="alpha/beta hydrolase"/>
    <property type="match status" value="1"/>
</dbReference>
<evidence type="ECO:0000256" key="2">
    <source>
        <dbReference type="ARBA" id="ARBA00022801"/>
    </source>
</evidence>
<gene>
    <name evidence="4" type="ORF">FR932_14370</name>
</gene>
<organism evidence="4 5">
    <name type="scientific">Moritella marina ATCC 15381</name>
    <dbReference type="NCBI Taxonomy" id="1202962"/>
    <lineage>
        <taxon>Bacteria</taxon>
        <taxon>Pseudomonadati</taxon>
        <taxon>Pseudomonadota</taxon>
        <taxon>Gammaproteobacteria</taxon>
        <taxon>Alteromonadales</taxon>
        <taxon>Moritellaceae</taxon>
        <taxon>Moritella</taxon>
    </lineage>
</organism>
<dbReference type="AlphaFoldDB" id="A0A5J6WLC6"/>
<dbReference type="InterPro" id="IPR029058">
    <property type="entry name" value="AB_hydrolase_fold"/>
</dbReference>
<dbReference type="Pfam" id="PF02230">
    <property type="entry name" value="Abhydrolase_2"/>
    <property type="match status" value="1"/>
</dbReference>
<evidence type="ECO:0000313" key="5">
    <source>
        <dbReference type="Proteomes" id="UP000327424"/>
    </source>
</evidence>
<dbReference type="KEGG" id="mmaa:FR932_14370"/>
<evidence type="ECO:0000256" key="1">
    <source>
        <dbReference type="ARBA" id="ARBA00006499"/>
    </source>
</evidence>
<reference evidence="4 5" key="1">
    <citation type="submission" date="2019-09" db="EMBL/GenBank/DDBJ databases">
        <title>Hybrid Assembly of the complete Genome of the Deep-Sea Bacterium Moritella marina from long Nanopore and Illumina reads.</title>
        <authorList>
            <person name="Magin S."/>
            <person name="Georgoulis A."/>
            <person name="Papadimitriou K."/>
            <person name="Iliakis G."/>
            <person name="Vorgias C.E."/>
        </authorList>
    </citation>
    <scope>NUCLEOTIDE SEQUENCE [LARGE SCALE GENOMIC DNA]</scope>
    <source>
        <strain evidence="4 5">MP-1</strain>
    </source>
</reference>
<feature type="domain" description="Phospholipase/carboxylesterase/thioesterase" evidence="3">
    <location>
        <begin position="9"/>
        <end position="216"/>
    </location>
</feature>
<dbReference type="PANTHER" id="PTHR10655">
    <property type="entry name" value="LYSOPHOSPHOLIPASE-RELATED"/>
    <property type="match status" value="1"/>
</dbReference>
<dbReference type="Proteomes" id="UP000327424">
    <property type="component" value="Chromosome"/>
</dbReference>
<dbReference type="SUPFAM" id="SSF53474">
    <property type="entry name" value="alpha/beta-Hydrolases"/>
    <property type="match status" value="1"/>
</dbReference>
<keyword evidence="5" id="KW-1185">Reference proteome</keyword>
<accession>A0A5J6WLC6</accession>
<sequence>MTYLPCVEIEPKQAANASVIWLHGLGANGHDFAGVVPMIALPNEQQVRYVFPHAPEINVTINNGYRMPAWYDILAMTLERKIDMPGLMTSVEQVQSLIQREIDRGIDSRRIIVAGFSQGGAVAYQSALTFTKPLAGLLVMSSYFATAKTIELDKNNRALPIHIYHGSTDPVVAESLGLDAMKYLAAFGFQPQYHRYLAEHTVTAQQINDISQHIKQFLSIKFNDDYF</sequence>
<name>A0A5J6WLC6_MORMI</name>
<dbReference type="InterPro" id="IPR003140">
    <property type="entry name" value="PLipase/COase/thioEstase"/>
</dbReference>